<feature type="domain" description="DUF6533" evidence="2">
    <location>
        <begin position="17"/>
        <end position="62"/>
    </location>
</feature>
<accession>A0A165T7P2</accession>
<sequence>MFGALTECYNFSFANTCCQLAAATMIFHEHMMTIAQEIRYVWGQRLTGATVIFLLNRYMVLLLGVTIILQTVAWDTPLATIMLYDIVAIILYIIIAIFSALRVYAIGGRNLTFCLITLGLGLVTAFASVYFAARSSYAYVVVIDNIPVCEYTNYYSVTSYNTSLIATRLCSILSDALVIGVTLCATLKTRRAINPGSAETPLTMLLARDGSLYFVSLLLLNVLQMAFKPVYGAATNQISVLVAPVSSILISRFMLNLRHIFYMQSMGWNTSIIGNMGEPLGQRWYSSTAGTSSDFQAGIIPIMFSSRSDTDSLSLEVPIADRISDNIELRVVR</sequence>
<keyword evidence="1" id="KW-1133">Transmembrane helix</keyword>
<keyword evidence="1" id="KW-0472">Membrane</keyword>
<dbReference type="InterPro" id="IPR045340">
    <property type="entry name" value="DUF6533"/>
</dbReference>
<keyword evidence="4" id="KW-1185">Reference proteome</keyword>
<proteinExistence type="predicted"/>
<dbReference type="AlphaFoldDB" id="A0A165T7P2"/>
<dbReference type="STRING" id="1314783.A0A165T7P2"/>
<dbReference type="Proteomes" id="UP000076727">
    <property type="component" value="Unassembled WGS sequence"/>
</dbReference>
<name>A0A165T7P2_9APHY</name>
<evidence type="ECO:0000259" key="2">
    <source>
        <dbReference type="Pfam" id="PF20151"/>
    </source>
</evidence>
<feature type="transmembrane region" description="Helical" evidence="1">
    <location>
        <begin position="237"/>
        <end position="255"/>
    </location>
</feature>
<evidence type="ECO:0000313" key="3">
    <source>
        <dbReference type="EMBL" id="KZT73045.1"/>
    </source>
</evidence>
<dbReference type="OrthoDB" id="2804045at2759"/>
<feature type="transmembrane region" description="Helical" evidence="1">
    <location>
        <begin position="81"/>
        <end position="101"/>
    </location>
</feature>
<organism evidence="3 4">
    <name type="scientific">Daedalea quercina L-15889</name>
    <dbReference type="NCBI Taxonomy" id="1314783"/>
    <lineage>
        <taxon>Eukaryota</taxon>
        <taxon>Fungi</taxon>
        <taxon>Dikarya</taxon>
        <taxon>Basidiomycota</taxon>
        <taxon>Agaricomycotina</taxon>
        <taxon>Agaricomycetes</taxon>
        <taxon>Polyporales</taxon>
        <taxon>Fomitopsis</taxon>
    </lineage>
</organism>
<gene>
    <name evidence="3" type="ORF">DAEQUDRAFT_504178</name>
</gene>
<keyword evidence="1" id="KW-0812">Transmembrane</keyword>
<evidence type="ECO:0000313" key="4">
    <source>
        <dbReference type="Proteomes" id="UP000076727"/>
    </source>
</evidence>
<evidence type="ECO:0000256" key="1">
    <source>
        <dbReference type="SAM" id="Phobius"/>
    </source>
</evidence>
<dbReference type="EMBL" id="KV429038">
    <property type="protein sequence ID" value="KZT73045.1"/>
    <property type="molecule type" value="Genomic_DNA"/>
</dbReference>
<protein>
    <recommendedName>
        <fullName evidence="2">DUF6533 domain-containing protein</fullName>
    </recommendedName>
</protein>
<reference evidence="3 4" key="1">
    <citation type="journal article" date="2016" name="Mol. Biol. Evol.">
        <title>Comparative Genomics of Early-Diverging Mushroom-Forming Fungi Provides Insights into the Origins of Lignocellulose Decay Capabilities.</title>
        <authorList>
            <person name="Nagy L.G."/>
            <person name="Riley R."/>
            <person name="Tritt A."/>
            <person name="Adam C."/>
            <person name="Daum C."/>
            <person name="Floudas D."/>
            <person name="Sun H."/>
            <person name="Yadav J.S."/>
            <person name="Pangilinan J."/>
            <person name="Larsson K.H."/>
            <person name="Matsuura K."/>
            <person name="Barry K."/>
            <person name="Labutti K."/>
            <person name="Kuo R."/>
            <person name="Ohm R.A."/>
            <person name="Bhattacharya S.S."/>
            <person name="Shirouzu T."/>
            <person name="Yoshinaga Y."/>
            <person name="Martin F.M."/>
            <person name="Grigoriev I.V."/>
            <person name="Hibbett D.S."/>
        </authorList>
    </citation>
    <scope>NUCLEOTIDE SEQUENCE [LARGE SCALE GENOMIC DNA]</scope>
    <source>
        <strain evidence="3 4">L-15889</strain>
    </source>
</reference>
<feature type="transmembrane region" description="Helical" evidence="1">
    <location>
        <begin position="46"/>
        <end position="69"/>
    </location>
</feature>
<feature type="transmembrane region" description="Helical" evidence="1">
    <location>
        <begin position="165"/>
        <end position="187"/>
    </location>
</feature>
<dbReference type="Pfam" id="PF20151">
    <property type="entry name" value="DUF6533"/>
    <property type="match status" value="1"/>
</dbReference>
<feature type="transmembrane region" description="Helical" evidence="1">
    <location>
        <begin position="113"/>
        <end position="133"/>
    </location>
</feature>
<feature type="transmembrane region" description="Helical" evidence="1">
    <location>
        <begin position="212"/>
        <end position="231"/>
    </location>
</feature>